<dbReference type="SUPFAM" id="SSF82829">
    <property type="entry name" value="MesJ substrate recognition domain-like"/>
    <property type="match status" value="1"/>
</dbReference>
<keyword evidence="4 7" id="KW-0547">Nucleotide-binding</keyword>
<evidence type="ECO:0000313" key="11">
    <source>
        <dbReference type="Proteomes" id="UP000028730"/>
    </source>
</evidence>
<dbReference type="InterPro" id="IPR014729">
    <property type="entry name" value="Rossmann-like_a/b/a_fold"/>
</dbReference>
<dbReference type="AlphaFoldDB" id="A0A080N2H7"/>
<dbReference type="CDD" id="cd01992">
    <property type="entry name" value="TilS_N"/>
    <property type="match status" value="1"/>
</dbReference>
<comment type="caution">
    <text evidence="10">The sequence shown here is derived from an EMBL/GenBank/DDBJ whole genome shotgun (WGS) entry which is preliminary data.</text>
</comment>
<dbReference type="eggNOG" id="COG0037">
    <property type="taxonomic scope" value="Bacteria"/>
</dbReference>
<keyword evidence="2 7" id="KW-0436">Ligase</keyword>
<keyword evidence="5 7" id="KW-0067">ATP-binding</keyword>
<dbReference type="InterPro" id="IPR012795">
    <property type="entry name" value="tRNA_Ile_lys_synt_N"/>
</dbReference>
<evidence type="ECO:0000259" key="9">
    <source>
        <dbReference type="Pfam" id="PF09179"/>
    </source>
</evidence>
<dbReference type="RefSeq" id="WP_044086544.1">
    <property type="nucleotide sequence ID" value="NZ_ATLK01000001.1"/>
</dbReference>
<comment type="catalytic activity">
    <reaction evidence="6 7">
        <text>cytidine(34) in tRNA(Ile2) + L-lysine + ATP = lysidine(34) in tRNA(Ile2) + AMP + diphosphate + H(+)</text>
        <dbReference type="Rhea" id="RHEA:43744"/>
        <dbReference type="Rhea" id="RHEA-COMP:10625"/>
        <dbReference type="Rhea" id="RHEA-COMP:10670"/>
        <dbReference type="ChEBI" id="CHEBI:15378"/>
        <dbReference type="ChEBI" id="CHEBI:30616"/>
        <dbReference type="ChEBI" id="CHEBI:32551"/>
        <dbReference type="ChEBI" id="CHEBI:33019"/>
        <dbReference type="ChEBI" id="CHEBI:82748"/>
        <dbReference type="ChEBI" id="CHEBI:83665"/>
        <dbReference type="ChEBI" id="CHEBI:456215"/>
        <dbReference type="EC" id="6.3.4.19"/>
    </reaction>
</comment>
<comment type="function">
    <text evidence="7">Ligates lysine onto the cytidine present at position 34 of the AUA codon-specific tRNA(Ile) that contains the anticodon CAU, in an ATP-dependent manner. Cytidine is converted to lysidine, thus changing the amino acid specificity of the tRNA from methionine to isoleucine.</text>
</comment>
<dbReference type="Gene3D" id="1.20.59.20">
    <property type="match status" value="1"/>
</dbReference>
<dbReference type="Pfam" id="PF09179">
    <property type="entry name" value="TilS"/>
    <property type="match status" value="1"/>
</dbReference>
<dbReference type="GO" id="GO:0006400">
    <property type="term" value="P:tRNA modification"/>
    <property type="evidence" value="ECO:0007669"/>
    <property type="project" value="UniProtKB-UniRule"/>
</dbReference>
<dbReference type="Gene3D" id="3.40.50.620">
    <property type="entry name" value="HUPs"/>
    <property type="match status" value="1"/>
</dbReference>
<keyword evidence="3 7" id="KW-0819">tRNA processing</keyword>
<sequence length="363" mass="38616">MVYSSSLRQAVGAVRSGLGSIGLGSQDARFALHGEHAASTDAPLVLVACSGGRDSMALAFVSQKVCASLGVRCGAIIIDHRLQLGSSDAARTAAMQCGRLGLSPVIRVEVDVDVSRAGEEAGAREARYQALSDVATWFGAAAVLLAHTLDDQAETVLIDLMRSSGVSALTGMSDVIDWNGVTFARPFLGLTREQTTAVCRDCKIAWWDDPTNGAGMSPDAPLPQGYPLRSRVRHTVMPFLERFAGGGVARHLAYGTKSARQDEDFLNACCDEAYSHIVRCDAKGGLLIDASALQTRHAAIRSRVVMHALNELGIAFTSAHVDSIVNLATHWHGQGEVSLPSGYSAKRKKHVIRVCKNGTHANR</sequence>
<dbReference type="EMBL" id="ATLK01000001">
    <property type="protein sequence ID" value="KFF31026.1"/>
    <property type="molecule type" value="Genomic_DNA"/>
</dbReference>
<dbReference type="STRING" id="1341695.BBOMB_0356"/>
<evidence type="ECO:0000256" key="4">
    <source>
        <dbReference type="ARBA" id="ARBA00022741"/>
    </source>
</evidence>
<evidence type="ECO:0000256" key="3">
    <source>
        <dbReference type="ARBA" id="ARBA00022694"/>
    </source>
</evidence>
<keyword evidence="1 7" id="KW-0963">Cytoplasm</keyword>
<reference evidence="10 11" key="1">
    <citation type="journal article" date="2014" name="Appl. Environ. Microbiol.">
        <title>Genomic encyclopedia of type strains of the genus Bifidobacterium.</title>
        <authorList>
            <person name="Milani C."/>
            <person name="Lugli G.A."/>
            <person name="Duranti S."/>
            <person name="Turroni F."/>
            <person name="Bottacini F."/>
            <person name="Mangifesta M."/>
            <person name="Sanchez B."/>
            <person name="Viappiani A."/>
            <person name="Mancabelli L."/>
            <person name="Taminiau B."/>
            <person name="Delcenserie V."/>
            <person name="Barrangou R."/>
            <person name="Margolles A."/>
            <person name="van Sinderen D."/>
            <person name="Ventura M."/>
        </authorList>
    </citation>
    <scope>NUCLEOTIDE SEQUENCE [LARGE SCALE GENOMIC DNA]</scope>
    <source>
        <strain evidence="10 11">DSM 19703</strain>
    </source>
</reference>
<dbReference type="InterPro" id="IPR012094">
    <property type="entry name" value="tRNA_Ile_lys_synt"/>
</dbReference>
<dbReference type="SUPFAM" id="SSF52402">
    <property type="entry name" value="Adenine nucleotide alpha hydrolases-like"/>
    <property type="match status" value="1"/>
</dbReference>
<dbReference type="GO" id="GO:0005737">
    <property type="term" value="C:cytoplasm"/>
    <property type="evidence" value="ECO:0007669"/>
    <property type="project" value="UniProtKB-SubCell"/>
</dbReference>
<evidence type="ECO:0000256" key="6">
    <source>
        <dbReference type="ARBA" id="ARBA00048539"/>
    </source>
</evidence>
<dbReference type="GO" id="GO:0005524">
    <property type="term" value="F:ATP binding"/>
    <property type="evidence" value="ECO:0007669"/>
    <property type="project" value="UniProtKB-UniRule"/>
</dbReference>
<evidence type="ECO:0000256" key="2">
    <source>
        <dbReference type="ARBA" id="ARBA00022598"/>
    </source>
</evidence>
<dbReference type="InterPro" id="IPR011063">
    <property type="entry name" value="TilS/TtcA_N"/>
</dbReference>
<feature type="binding site" evidence="7">
    <location>
        <begin position="50"/>
        <end position="55"/>
    </location>
    <ligand>
        <name>ATP</name>
        <dbReference type="ChEBI" id="CHEBI:30616"/>
    </ligand>
</feature>
<dbReference type="NCBIfam" id="TIGR02432">
    <property type="entry name" value="lysidine_TilS_N"/>
    <property type="match status" value="1"/>
</dbReference>
<comment type="domain">
    <text evidence="7">The N-terminal region contains the highly conserved SGGXDS motif, predicted to be a P-loop motif involved in ATP binding.</text>
</comment>
<dbReference type="Pfam" id="PF01171">
    <property type="entry name" value="ATP_bind_3"/>
    <property type="match status" value="1"/>
</dbReference>
<dbReference type="PANTHER" id="PTHR43033">
    <property type="entry name" value="TRNA(ILE)-LYSIDINE SYNTHASE-RELATED"/>
    <property type="match status" value="1"/>
</dbReference>
<dbReference type="GO" id="GO:0032267">
    <property type="term" value="F:tRNA(Ile)-lysidine synthase activity"/>
    <property type="evidence" value="ECO:0007669"/>
    <property type="project" value="UniProtKB-EC"/>
</dbReference>
<comment type="subcellular location">
    <subcellularLocation>
        <location evidence="7">Cytoplasm</location>
    </subcellularLocation>
</comment>
<accession>A0A080N2H7</accession>
<name>A0A080N2H7_9BIFI</name>
<protein>
    <recommendedName>
        <fullName evidence="7">tRNA(Ile)-lysidine synthase</fullName>
        <ecNumber evidence="7">6.3.4.19</ecNumber>
    </recommendedName>
    <alternativeName>
        <fullName evidence="7">tRNA(Ile)-2-lysyl-cytidine synthase</fullName>
    </alternativeName>
    <alternativeName>
        <fullName evidence="7">tRNA(Ile)-lysidine synthetase</fullName>
    </alternativeName>
</protein>
<evidence type="ECO:0000313" key="10">
    <source>
        <dbReference type="EMBL" id="KFF31026.1"/>
    </source>
</evidence>
<gene>
    <name evidence="7" type="primary">tilS</name>
    <name evidence="10" type="ORF">BBOMB_0356</name>
</gene>
<comment type="similarity">
    <text evidence="7">Belongs to the tRNA(Ile)-lysidine synthase family.</text>
</comment>
<evidence type="ECO:0000256" key="1">
    <source>
        <dbReference type="ARBA" id="ARBA00022490"/>
    </source>
</evidence>
<dbReference type="InterPro" id="IPR015262">
    <property type="entry name" value="tRNA_Ile_lys_synt_subst-bd"/>
</dbReference>
<evidence type="ECO:0000259" key="8">
    <source>
        <dbReference type="Pfam" id="PF01171"/>
    </source>
</evidence>
<dbReference type="PANTHER" id="PTHR43033:SF1">
    <property type="entry name" value="TRNA(ILE)-LYSIDINE SYNTHASE-RELATED"/>
    <property type="match status" value="1"/>
</dbReference>
<proteinExistence type="inferred from homology"/>
<dbReference type="OrthoDB" id="5244702at2"/>
<evidence type="ECO:0000256" key="5">
    <source>
        <dbReference type="ARBA" id="ARBA00022840"/>
    </source>
</evidence>
<dbReference type="Proteomes" id="UP000028730">
    <property type="component" value="Unassembled WGS sequence"/>
</dbReference>
<dbReference type="HAMAP" id="MF_01161">
    <property type="entry name" value="tRNA_Ile_lys_synt"/>
    <property type="match status" value="1"/>
</dbReference>
<keyword evidence="11" id="KW-1185">Reference proteome</keyword>
<feature type="domain" description="tRNA(Ile)-lysidine synthase substrate-binding" evidence="9">
    <location>
        <begin position="290"/>
        <end position="347"/>
    </location>
</feature>
<organism evidence="10 11">
    <name type="scientific">Bifidobacterium bombi DSM 19703</name>
    <dbReference type="NCBI Taxonomy" id="1341695"/>
    <lineage>
        <taxon>Bacteria</taxon>
        <taxon>Bacillati</taxon>
        <taxon>Actinomycetota</taxon>
        <taxon>Actinomycetes</taxon>
        <taxon>Bifidobacteriales</taxon>
        <taxon>Bifidobacteriaceae</taxon>
        <taxon>Bifidobacterium</taxon>
    </lineage>
</organism>
<feature type="domain" description="tRNA(Ile)-lysidine/2-thiocytidine synthase N-terminal" evidence="8">
    <location>
        <begin position="45"/>
        <end position="213"/>
    </location>
</feature>
<evidence type="ECO:0000256" key="7">
    <source>
        <dbReference type="HAMAP-Rule" id="MF_01161"/>
    </source>
</evidence>
<dbReference type="EC" id="6.3.4.19" evidence="7"/>